<feature type="transmembrane region" description="Helical" evidence="1">
    <location>
        <begin position="12"/>
        <end position="42"/>
    </location>
</feature>
<dbReference type="RefSeq" id="WP_058470986.1">
    <property type="nucleotide sequence ID" value="NZ_CAAAIC010000003.1"/>
</dbReference>
<accession>A0A0W0VAP3</accession>
<protein>
    <submittedName>
        <fullName evidence="2">Transmembrane protein</fullName>
    </submittedName>
</protein>
<name>A0A0W0VAP3_9GAMM</name>
<keyword evidence="1 2" id="KW-0812">Transmembrane</keyword>
<keyword evidence="1" id="KW-1133">Transmembrane helix</keyword>
<dbReference type="EMBL" id="LNYJ01000011">
    <property type="protein sequence ID" value="KTD17203.1"/>
    <property type="molecule type" value="Genomic_DNA"/>
</dbReference>
<dbReference type="AlphaFoldDB" id="A0A0W0VAP3"/>
<gene>
    <name evidence="2" type="ORF">Ljor_1509</name>
</gene>
<sequence>MEYDRFQQNHTLFIIGIIALLISLSLFAFSFYLMPFLLFNWIYDVPQFVLVWREWLRDDFHFTVMGASWIILLLLIIPALVCGYISYFASNYIDNRIYHLVPEKKEPQQREKIKRDMQETLVFLLKILGLVVLVLIAISVLQWILAIPPAAV</sequence>
<dbReference type="PATRIC" id="fig|456.5.peg.1613"/>
<dbReference type="OrthoDB" id="5639325at2"/>
<feature type="transmembrane region" description="Helical" evidence="1">
    <location>
        <begin position="62"/>
        <end position="87"/>
    </location>
</feature>
<evidence type="ECO:0000256" key="1">
    <source>
        <dbReference type="SAM" id="Phobius"/>
    </source>
</evidence>
<keyword evidence="3" id="KW-1185">Reference proteome</keyword>
<dbReference type="STRING" id="456.Ljor_1509"/>
<dbReference type="Proteomes" id="UP000055035">
    <property type="component" value="Unassembled WGS sequence"/>
</dbReference>
<proteinExistence type="predicted"/>
<evidence type="ECO:0000313" key="2">
    <source>
        <dbReference type="EMBL" id="KTD17203.1"/>
    </source>
</evidence>
<comment type="caution">
    <text evidence="2">The sequence shown here is derived from an EMBL/GenBank/DDBJ whole genome shotgun (WGS) entry which is preliminary data.</text>
</comment>
<reference evidence="2 3" key="1">
    <citation type="submission" date="2015-11" db="EMBL/GenBank/DDBJ databases">
        <title>Genomic analysis of 38 Legionella species identifies large and diverse effector repertoires.</title>
        <authorList>
            <person name="Burstein D."/>
            <person name="Amaro F."/>
            <person name="Zusman T."/>
            <person name="Lifshitz Z."/>
            <person name="Cohen O."/>
            <person name="Gilbert J.A."/>
            <person name="Pupko T."/>
            <person name="Shuman H.A."/>
            <person name="Segal G."/>
        </authorList>
    </citation>
    <scope>NUCLEOTIDE SEQUENCE [LARGE SCALE GENOMIC DNA]</scope>
    <source>
        <strain evidence="2 3">BL-540</strain>
    </source>
</reference>
<feature type="transmembrane region" description="Helical" evidence="1">
    <location>
        <begin position="120"/>
        <end position="145"/>
    </location>
</feature>
<evidence type="ECO:0000313" key="3">
    <source>
        <dbReference type="Proteomes" id="UP000055035"/>
    </source>
</evidence>
<organism evidence="2 3">
    <name type="scientific">Legionella jordanis</name>
    <dbReference type="NCBI Taxonomy" id="456"/>
    <lineage>
        <taxon>Bacteria</taxon>
        <taxon>Pseudomonadati</taxon>
        <taxon>Pseudomonadota</taxon>
        <taxon>Gammaproteobacteria</taxon>
        <taxon>Legionellales</taxon>
        <taxon>Legionellaceae</taxon>
        <taxon>Legionella</taxon>
    </lineage>
</organism>
<keyword evidence="1" id="KW-0472">Membrane</keyword>